<accession>A0A835YIH0</accession>
<dbReference type="GO" id="GO:0006412">
    <property type="term" value="P:translation"/>
    <property type="evidence" value="ECO:0007669"/>
    <property type="project" value="InterPro"/>
</dbReference>
<evidence type="ECO:0000259" key="2">
    <source>
        <dbReference type="Pfam" id="PF14693"/>
    </source>
</evidence>
<organism evidence="3 4">
    <name type="scientific">Tribonema minus</name>
    <dbReference type="NCBI Taxonomy" id="303371"/>
    <lineage>
        <taxon>Eukaryota</taxon>
        <taxon>Sar</taxon>
        <taxon>Stramenopiles</taxon>
        <taxon>Ochrophyta</taxon>
        <taxon>PX clade</taxon>
        <taxon>Xanthophyceae</taxon>
        <taxon>Tribonematales</taxon>
        <taxon>Tribonemataceae</taxon>
        <taxon>Tribonema</taxon>
    </lineage>
</organism>
<evidence type="ECO:0000313" key="3">
    <source>
        <dbReference type="EMBL" id="KAG5175964.1"/>
    </source>
</evidence>
<sequence>MFVHRVCCGSLRRRTAALALQQNVPPSAGAAAQVRCMSSHFPDESRIGEHSRVLHAVTRDPLGGSKRSAELREATSHALESQRQNKLAASRVFPLGAATRPQRAGLIPGVIYGKGLDGTDSKIMMCVPERSLQKEMRQMQESFQNVPYLVSVDGADPADAELVFPAYVEINKLNDRFQTVNWLRYRVGRPLSVPMRLVNEELSLSMRRGAWVQKVERRVDILISSMDPASIPKYIDVDLTGVKAGDKIDAKYLVLPPGVQLFRPEQPFKIGWSMGTVRGKKLPKDAESDSDDEDAA</sequence>
<dbReference type="GO" id="GO:0008097">
    <property type="term" value="F:5S rRNA binding"/>
    <property type="evidence" value="ECO:0007669"/>
    <property type="project" value="TreeGrafter"/>
</dbReference>
<feature type="domain" description="Large ribosomal subunit protein bL25 beta" evidence="2">
    <location>
        <begin position="192"/>
        <end position="263"/>
    </location>
</feature>
<gene>
    <name evidence="3" type="ORF">JKP88DRAFT_351304</name>
</gene>
<dbReference type="InterPro" id="IPR011035">
    <property type="entry name" value="Ribosomal_bL25/Gln-tRNA_synth"/>
</dbReference>
<keyword evidence="3" id="KW-0687">Ribonucleoprotein</keyword>
<dbReference type="InterPro" id="IPR029751">
    <property type="entry name" value="Ribosomal_L25_dom"/>
</dbReference>
<evidence type="ECO:0000259" key="1">
    <source>
        <dbReference type="Pfam" id="PF01386"/>
    </source>
</evidence>
<name>A0A835YIH0_9STRA</name>
<dbReference type="EMBL" id="JAFCMP010000543">
    <property type="protein sequence ID" value="KAG5175964.1"/>
    <property type="molecule type" value="Genomic_DNA"/>
</dbReference>
<dbReference type="InterPro" id="IPR020057">
    <property type="entry name" value="Ribosomal_bL25_b-dom"/>
</dbReference>
<dbReference type="GO" id="GO:0004812">
    <property type="term" value="F:aminoacyl-tRNA ligase activity"/>
    <property type="evidence" value="ECO:0007669"/>
    <property type="project" value="UniProtKB-KW"/>
</dbReference>
<evidence type="ECO:0000313" key="4">
    <source>
        <dbReference type="Proteomes" id="UP000664859"/>
    </source>
</evidence>
<dbReference type="PANTHER" id="PTHR33284:SF1">
    <property type="entry name" value="RIBOSOMAL PROTEIN L25_GLN-TRNA SYNTHETASE, ANTI-CODON-BINDING DOMAIN-CONTAINING PROTEIN"/>
    <property type="match status" value="1"/>
</dbReference>
<keyword evidence="4" id="KW-1185">Reference proteome</keyword>
<dbReference type="GO" id="GO:0003735">
    <property type="term" value="F:structural constituent of ribosome"/>
    <property type="evidence" value="ECO:0007669"/>
    <property type="project" value="InterPro"/>
</dbReference>
<comment type="caution">
    <text evidence="3">The sequence shown here is derived from an EMBL/GenBank/DDBJ whole genome shotgun (WGS) entry which is preliminary data.</text>
</comment>
<dbReference type="Pfam" id="PF01386">
    <property type="entry name" value="Ribosomal_L25p"/>
    <property type="match status" value="1"/>
</dbReference>
<dbReference type="Proteomes" id="UP000664859">
    <property type="component" value="Unassembled WGS sequence"/>
</dbReference>
<keyword evidence="3" id="KW-0436">Ligase</keyword>
<dbReference type="SUPFAM" id="SSF50715">
    <property type="entry name" value="Ribosomal protein L25-like"/>
    <property type="match status" value="1"/>
</dbReference>
<dbReference type="InterPro" id="IPR020930">
    <property type="entry name" value="Ribosomal_uL5_bac-type"/>
</dbReference>
<keyword evidence="3" id="KW-0030">Aminoacyl-tRNA synthetase</keyword>
<reference evidence="3" key="1">
    <citation type="submission" date="2021-02" db="EMBL/GenBank/DDBJ databases">
        <title>First Annotated Genome of the Yellow-green Alga Tribonema minus.</title>
        <authorList>
            <person name="Mahan K.M."/>
        </authorList>
    </citation>
    <scope>NUCLEOTIDE SEQUENCE</scope>
    <source>
        <strain evidence="3">UTEX B ZZ1240</strain>
    </source>
</reference>
<keyword evidence="3" id="KW-0689">Ribosomal protein</keyword>
<protein>
    <submittedName>
        <fullName evidence="3">Ribosomal protein L25/Gln-tRNA synthetase</fullName>
    </submittedName>
</protein>
<dbReference type="PANTHER" id="PTHR33284">
    <property type="entry name" value="RIBOSOMAL PROTEIN L25/GLN-TRNA SYNTHETASE, ANTI-CODON-BINDING DOMAIN-CONTAINING PROTEIN"/>
    <property type="match status" value="1"/>
</dbReference>
<dbReference type="Pfam" id="PF14693">
    <property type="entry name" value="Ribosomal_TL5_C"/>
    <property type="match status" value="1"/>
</dbReference>
<dbReference type="InterPro" id="IPR037121">
    <property type="entry name" value="Ribosomal_bL25_C"/>
</dbReference>
<feature type="domain" description="Large ribosomal subunit protein bL25 L25" evidence="1">
    <location>
        <begin position="94"/>
        <end position="177"/>
    </location>
</feature>
<dbReference type="AlphaFoldDB" id="A0A835YIH0"/>
<proteinExistence type="predicted"/>
<dbReference type="Gene3D" id="2.170.120.20">
    <property type="entry name" value="Ribosomal protein L25, beta domain"/>
    <property type="match status" value="1"/>
</dbReference>
<dbReference type="GO" id="GO:0022625">
    <property type="term" value="C:cytosolic large ribosomal subunit"/>
    <property type="evidence" value="ECO:0007669"/>
    <property type="project" value="TreeGrafter"/>
</dbReference>
<dbReference type="OrthoDB" id="193674at2759"/>